<dbReference type="PANTHER" id="PTHR10272:SF0">
    <property type="entry name" value="PLATELET-ACTIVATING FACTOR ACETYLHYDROLASE"/>
    <property type="match status" value="1"/>
</dbReference>
<protein>
    <submittedName>
        <fullName evidence="5">Dienelactone hydrolase</fullName>
    </submittedName>
</protein>
<evidence type="ECO:0000256" key="3">
    <source>
        <dbReference type="ARBA" id="ARBA00023098"/>
    </source>
</evidence>
<sequence>MLGVMIIFILLVIELGFMVYSLKTKSEQRKVKHVIRLCEFALFCLLVMVRVVQLNFRWYMLLIILLIQAFIGIVFLVKKPESNKVFKKKYAVLSFVNRCVLLVFAIIPSILFPQFDDIEPSGNYSVATESYTLTDADRIETYSNEGDNRKITMQFWYPDVESENEKYPLVIFSHGAFGFRGSNYSTFMELASNGYVVCSIDHTYQSFFSKQTDGKTVIVNNDFINDAIAVQNGDYDDEKTYELTHEWLKLRTDDINFVLETILNNKDNAYVYNLIDTEKIGLSGHSLGGATAAELGRMRKDIDAVIVIDGTMIGEQIDFVDGKSVLNNDAYPVPILNIYNDEHYNEALSDSSNYANMVASENAIDSHDVVFKESGHLNFTDLPLFSPFLAKMLGTGNIDKVYCIEKMNNVVLDYFNYYLKDGKELNIMTEY</sequence>
<evidence type="ECO:0000313" key="6">
    <source>
        <dbReference type="Proteomes" id="UP001519342"/>
    </source>
</evidence>
<proteinExistence type="predicted"/>
<keyword evidence="4" id="KW-1133">Transmembrane helix</keyword>
<gene>
    <name evidence="5" type="ORF">J2Z76_001482</name>
</gene>
<feature type="transmembrane region" description="Helical" evidence="4">
    <location>
        <begin position="34"/>
        <end position="52"/>
    </location>
</feature>
<dbReference type="InterPro" id="IPR029058">
    <property type="entry name" value="AB_hydrolase_fold"/>
</dbReference>
<keyword evidence="1 5" id="KW-0378">Hydrolase</keyword>
<reference evidence="5 6" key="1">
    <citation type="submission" date="2021-03" db="EMBL/GenBank/DDBJ databases">
        <title>Genomic Encyclopedia of Type Strains, Phase IV (KMG-IV): sequencing the most valuable type-strain genomes for metagenomic binning, comparative biology and taxonomic classification.</title>
        <authorList>
            <person name="Goeker M."/>
        </authorList>
    </citation>
    <scope>NUCLEOTIDE SEQUENCE [LARGE SCALE GENOMIC DNA]</scope>
    <source>
        <strain evidence="5 6">DSM 24004</strain>
    </source>
</reference>
<organism evidence="5 6">
    <name type="scientific">Sedimentibacter acidaminivorans</name>
    <dbReference type="NCBI Taxonomy" id="913099"/>
    <lineage>
        <taxon>Bacteria</taxon>
        <taxon>Bacillati</taxon>
        <taxon>Bacillota</taxon>
        <taxon>Tissierellia</taxon>
        <taxon>Sedimentibacter</taxon>
    </lineage>
</organism>
<keyword evidence="2" id="KW-0442">Lipid degradation</keyword>
<dbReference type="PANTHER" id="PTHR10272">
    <property type="entry name" value="PLATELET-ACTIVATING FACTOR ACETYLHYDROLASE"/>
    <property type="match status" value="1"/>
</dbReference>
<evidence type="ECO:0000256" key="1">
    <source>
        <dbReference type="ARBA" id="ARBA00022801"/>
    </source>
</evidence>
<keyword evidence="3" id="KW-0443">Lipid metabolism</keyword>
<keyword evidence="6" id="KW-1185">Reference proteome</keyword>
<keyword evidence="4" id="KW-0472">Membrane</keyword>
<dbReference type="GO" id="GO:0016787">
    <property type="term" value="F:hydrolase activity"/>
    <property type="evidence" value="ECO:0007669"/>
    <property type="project" value="UniProtKB-KW"/>
</dbReference>
<evidence type="ECO:0000256" key="4">
    <source>
        <dbReference type="SAM" id="Phobius"/>
    </source>
</evidence>
<feature type="transmembrane region" description="Helical" evidence="4">
    <location>
        <begin position="6"/>
        <end position="22"/>
    </location>
</feature>
<dbReference type="Gene3D" id="3.40.50.1820">
    <property type="entry name" value="alpha/beta hydrolase"/>
    <property type="match status" value="1"/>
</dbReference>
<dbReference type="SUPFAM" id="SSF53474">
    <property type="entry name" value="alpha/beta-Hydrolases"/>
    <property type="match status" value="1"/>
</dbReference>
<dbReference type="EMBL" id="JAGGKS010000003">
    <property type="protein sequence ID" value="MBP1925623.1"/>
    <property type="molecule type" value="Genomic_DNA"/>
</dbReference>
<dbReference type="Proteomes" id="UP001519342">
    <property type="component" value="Unassembled WGS sequence"/>
</dbReference>
<dbReference type="Pfam" id="PF03403">
    <property type="entry name" value="PAF-AH_p_II"/>
    <property type="match status" value="1"/>
</dbReference>
<comment type="caution">
    <text evidence="5">The sequence shown here is derived from an EMBL/GenBank/DDBJ whole genome shotgun (WGS) entry which is preliminary data.</text>
</comment>
<feature type="transmembrane region" description="Helical" evidence="4">
    <location>
        <begin position="58"/>
        <end position="78"/>
    </location>
</feature>
<keyword evidence="4" id="KW-0812">Transmembrane</keyword>
<feature type="transmembrane region" description="Helical" evidence="4">
    <location>
        <begin position="90"/>
        <end position="112"/>
    </location>
</feature>
<name>A0ABS4GD57_9FIRM</name>
<evidence type="ECO:0000256" key="2">
    <source>
        <dbReference type="ARBA" id="ARBA00022963"/>
    </source>
</evidence>
<accession>A0ABS4GD57</accession>
<evidence type="ECO:0000313" key="5">
    <source>
        <dbReference type="EMBL" id="MBP1925623.1"/>
    </source>
</evidence>
<dbReference type="RefSeq" id="WP_209511344.1">
    <property type="nucleotide sequence ID" value="NZ_JAGGKS010000003.1"/>
</dbReference>